<protein>
    <submittedName>
        <fullName evidence="6">Acetate operon repressor</fullName>
    </submittedName>
</protein>
<dbReference type="InterPro" id="IPR050707">
    <property type="entry name" value="HTH_MetabolicPath_Reg"/>
</dbReference>
<keyword evidence="7" id="KW-1185">Reference proteome</keyword>
<dbReference type="KEGG" id="bkw:BkAM31D_03910"/>
<dbReference type="InterPro" id="IPR036390">
    <property type="entry name" value="WH_DNA-bd_sf"/>
</dbReference>
<gene>
    <name evidence="6" type="primary">iclR</name>
    <name evidence="6" type="ORF">BkAM31D_03910</name>
</gene>
<evidence type="ECO:0000313" key="7">
    <source>
        <dbReference type="Proteomes" id="UP000193006"/>
    </source>
</evidence>
<dbReference type="PROSITE" id="PS51078">
    <property type="entry name" value="ICLR_ED"/>
    <property type="match status" value="1"/>
</dbReference>
<dbReference type="Pfam" id="PF09339">
    <property type="entry name" value="HTH_IclR"/>
    <property type="match status" value="1"/>
</dbReference>
<feature type="domain" description="HTH iclR-type" evidence="4">
    <location>
        <begin position="10"/>
        <end position="72"/>
    </location>
</feature>
<dbReference type="SMART" id="SM00346">
    <property type="entry name" value="HTH_ICLR"/>
    <property type="match status" value="1"/>
</dbReference>
<feature type="domain" description="IclR-ED" evidence="5">
    <location>
        <begin position="73"/>
        <end position="251"/>
    </location>
</feature>
<sequence>MEIAKKGTTIQSLQIGIGIVDLIAKEGRPLKFTEICELTKITKSNLYKYLNTLTQTGILYRDKETGSYVLGSKLIEYGMAATAEENVIDRITPYMQEINAKCLSTVLYSIWTNSGPMIVKEVNLKQGYNIGAQVGTLLPVLSANGKVFASFLEDKVVDEWIEKELVHLSEEQMQNFKKECQTIKQREIAFAREPLVSNVSSVAFPVFNYKKQLLGTVTVVGFSDMIPNGEEDELSQYLIRLSKEISATFGYKS</sequence>
<accession>A0A1X9MF37</accession>
<proteinExistence type="predicted"/>
<dbReference type="EMBL" id="CP020814">
    <property type="protein sequence ID" value="ARK29062.1"/>
    <property type="molecule type" value="Genomic_DNA"/>
</dbReference>
<dbReference type="Proteomes" id="UP000193006">
    <property type="component" value="Chromosome"/>
</dbReference>
<dbReference type="InterPro" id="IPR014757">
    <property type="entry name" value="Tscrpt_reg_IclR_C"/>
</dbReference>
<dbReference type="RefSeq" id="WP_066156170.1">
    <property type="nucleotide sequence ID" value="NZ_CP020814.1"/>
</dbReference>
<dbReference type="Pfam" id="PF01614">
    <property type="entry name" value="IclR_C"/>
    <property type="match status" value="1"/>
</dbReference>
<evidence type="ECO:0000259" key="4">
    <source>
        <dbReference type="PROSITE" id="PS51077"/>
    </source>
</evidence>
<dbReference type="SUPFAM" id="SSF55781">
    <property type="entry name" value="GAF domain-like"/>
    <property type="match status" value="1"/>
</dbReference>
<keyword evidence="3" id="KW-0804">Transcription</keyword>
<dbReference type="PROSITE" id="PS51077">
    <property type="entry name" value="HTH_ICLR"/>
    <property type="match status" value="1"/>
</dbReference>
<evidence type="ECO:0000256" key="2">
    <source>
        <dbReference type="ARBA" id="ARBA00023125"/>
    </source>
</evidence>
<dbReference type="InterPro" id="IPR036388">
    <property type="entry name" value="WH-like_DNA-bd_sf"/>
</dbReference>
<organism evidence="6 7">
    <name type="scientific">Halalkalibacter krulwichiae</name>
    <dbReference type="NCBI Taxonomy" id="199441"/>
    <lineage>
        <taxon>Bacteria</taxon>
        <taxon>Bacillati</taxon>
        <taxon>Bacillota</taxon>
        <taxon>Bacilli</taxon>
        <taxon>Bacillales</taxon>
        <taxon>Bacillaceae</taxon>
        <taxon>Halalkalibacter</taxon>
    </lineage>
</organism>
<dbReference type="InterPro" id="IPR005471">
    <property type="entry name" value="Tscrpt_reg_IclR_N"/>
</dbReference>
<dbReference type="STRING" id="199441.BkAM31D_03910"/>
<keyword evidence="1" id="KW-0805">Transcription regulation</keyword>
<dbReference type="SUPFAM" id="SSF46785">
    <property type="entry name" value="Winged helix' DNA-binding domain"/>
    <property type="match status" value="1"/>
</dbReference>
<name>A0A1X9MF37_9BACI</name>
<evidence type="ECO:0000259" key="5">
    <source>
        <dbReference type="PROSITE" id="PS51078"/>
    </source>
</evidence>
<dbReference type="InterPro" id="IPR029016">
    <property type="entry name" value="GAF-like_dom_sf"/>
</dbReference>
<keyword evidence="2" id="KW-0238">DNA-binding</keyword>
<evidence type="ECO:0000256" key="3">
    <source>
        <dbReference type="ARBA" id="ARBA00023163"/>
    </source>
</evidence>
<dbReference type="PANTHER" id="PTHR30136">
    <property type="entry name" value="HELIX-TURN-HELIX TRANSCRIPTIONAL REGULATOR, ICLR FAMILY"/>
    <property type="match status" value="1"/>
</dbReference>
<dbReference type="GO" id="GO:0045892">
    <property type="term" value="P:negative regulation of DNA-templated transcription"/>
    <property type="evidence" value="ECO:0007669"/>
    <property type="project" value="TreeGrafter"/>
</dbReference>
<evidence type="ECO:0000313" key="6">
    <source>
        <dbReference type="EMBL" id="ARK29062.1"/>
    </source>
</evidence>
<reference evidence="6 7" key="1">
    <citation type="submission" date="2017-04" db="EMBL/GenBank/DDBJ databases">
        <title>Bacillus krulwichiae AM31D Genome sequencing and assembly.</title>
        <authorList>
            <person name="Krulwich T.A."/>
            <person name="Anastor L."/>
            <person name="Ehrlich R."/>
            <person name="Ehrlich G.D."/>
            <person name="Janto B."/>
        </authorList>
    </citation>
    <scope>NUCLEOTIDE SEQUENCE [LARGE SCALE GENOMIC DNA]</scope>
    <source>
        <strain evidence="6 7">AM31D</strain>
    </source>
</reference>
<evidence type="ECO:0000256" key="1">
    <source>
        <dbReference type="ARBA" id="ARBA00023015"/>
    </source>
</evidence>
<dbReference type="AlphaFoldDB" id="A0A1X9MF37"/>
<dbReference type="GO" id="GO:0003677">
    <property type="term" value="F:DNA binding"/>
    <property type="evidence" value="ECO:0007669"/>
    <property type="project" value="UniProtKB-KW"/>
</dbReference>
<dbReference type="Gene3D" id="1.10.10.10">
    <property type="entry name" value="Winged helix-like DNA-binding domain superfamily/Winged helix DNA-binding domain"/>
    <property type="match status" value="1"/>
</dbReference>
<dbReference type="GO" id="GO:0003700">
    <property type="term" value="F:DNA-binding transcription factor activity"/>
    <property type="evidence" value="ECO:0007669"/>
    <property type="project" value="TreeGrafter"/>
</dbReference>
<dbReference type="PANTHER" id="PTHR30136:SF8">
    <property type="entry name" value="TRANSCRIPTIONAL REGULATORY PROTEIN"/>
    <property type="match status" value="1"/>
</dbReference>
<dbReference type="Gene3D" id="3.30.450.40">
    <property type="match status" value="1"/>
</dbReference>